<dbReference type="OrthoDB" id="1809393at2"/>
<dbReference type="InterPro" id="IPR010024">
    <property type="entry name" value="CHP16711"/>
</dbReference>
<comment type="caution">
    <text evidence="2">The sequence shown here is derived from an EMBL/GenBank/DDBJ whole genome shotgun (WGS) entry which is preliminary data.</text>
</comment>
<dbReference type="RefSeq" id="WP_058950157.1">
    <property type="nucleotide sequence ID" value="NZ_BBXV01000023.1"/>
</dbReference>
<evidence type="ECO:0000313" key="2">
    <source>
        <dbReference type="EMBL" id="GAQ17996.1"/>
    </source>
</evidence>
<proteinExistence type="predicted"/>
<reference evidence="2 3" key="2">
    <citation type="journal article" date="2016" name="Genome Announc.">
        <title>Draft Genome Sequence of Oceanobacillus picturae Heshi-B3, Isolated from Fermented Rice Bran in a Traditional Japanese Seafood Dish.</title>
        <authorList>
            <person name="Akuzawa S."/>
            <person name="Nagaoka J."/>
            <person name="Kanekatsu M."/>
            <person name="Kanesaki Y."/>
            <person name="Suzuki T."/>
        </authorList>
    </citation>
    <scope>NUCLEOTIDE SEQUENCE [LARGE SCALE GENOMIC DNA]</scope>
    <source>
        <strain evidence="2 3">Heshi-B3</strain>
    </source>
</reference>
<reference evidence="3" key="1">
    <citation type="submission" date="2015-07" db="EMBL/GenBank/DDBJ databases">
        <title>Draft Genome Sequence of Oceanobacillus picturae Heshi-B3 that Was Isolated from Fermented Rice Bran with Aging Salted Mackerel, Which Was Named Heshiko as Traditional Fermented Seafood in Japan.</title>
        <authorList>
            <person name="Akuzawa S."/>
            <person name="Nakagawa J."/>
            <person name="Kanekatsu T."/>
            <person name="Kanesaki Y."/>
            <person name="Suzuki T."/>
        </authorList>
    </citation>
    <scope>NUCLEOTIDE SEQUENCE [LARGE SCALE GENOMIC DNA]</scope>
    <source>
        <strain evidence="3">Heshi-B3</strain>
    </source>
</reference>
<sequence length="158" mass="18027">MREVKFRGKSTMDIEEMDNMGFEHDNGWVIGSLINDKCPFIVGPVAEADQEYLAHEWWVPVDPETVGQYTGLTDKNGKEIYEGDVLKGNSFATSMLKGWGADVEQQFEVYEIRYDEASFKTFNKKGEWVAILNHHVSSKVKDLEVIGNIYENKDLLNA</sequence>
<feature type="domain" description="YopX protein" evidence="1">
    <location>
        <begin position="51"/>
        <end position="156"/>
    </location>
</feature>
<dbReference type="Gene3D" id="2.30.30.290">
    <property type="entry name" value="YopX-like domains"/>
    <property type="match status" value="1"/>
</dbReference>
<gene>
    <name evidence="2" type="ORF">OPHB3_1935</name>
</gene>
<organism evidence="2 3">
    <name type="scientific">Oceanobacillus picturae</name>
    <dbReference type="NCBI Taxonomy" id="171693"/>
    <lineage>
        <taxon>Bacteria</taxon>
        <taxon>Bacillati</taxon>
        <taxon>Bacillota</taxon>
        <taxon>Bacilli</taxon>
        <taxon>Bacillales</taxon>
        <taxon>Bacillaceae</taxon>
        <taxon>Oceanobacillus</taxon>
    </lineage>
</organism>
<dbReference type="InterPro" id="IPR023385">
    <property type="entry name" value="YopX-like_C"/>
</dbReference>
<evidence type="ECO:0000259" key="1">
    <source>
        <dbReference type="Pfam" id="PF09643"/>
    </source>
</evidence>
<dbReference type="NCBIfam" id="TIGR01671">
    <property type="entry name" value="phage_TIGR01671"/>
    <property type="match status" value="1"/>
</dbReference>
<dbReference type="Proteomes" id="UP000052946">
    <property type="component" value="Unassembled WGS sequence"/>
</dbReference>
<dbReference type="EMBL" id="BBXV01000023">
    <property type="protein sequence ID" value="GAQ17996.1"/>
    <property type="molecule type" value="Genomic_DNA"/>
</dbReference>
<accession>A0A0U9HG97</accession>
<name>A0A0U9HG97_9BACI</name>
<dbReference type="InterPro" id="IPR019096">
    <property type="entry name" value="YopX_protein"/>
</dbReference>
<evidence type="ECO:0000313" key="3">
    <source>
        <dbReference type="Proteomes" id="UP000052946"/>
    </source>
</evidence>
<dbReference type="SUPFAM" id="SSF159006">
    <property type="entry name" value="YopX-like"/>
    <property type="match status" value="1"/>
</dbReference>
<dbReference type="AlphaFoldDB" id="A0A0U9HG97"/>
<protein>
    <submittedName>
        <fullName evidence="2">Prophage Lp2 protein 26</fullName>
    </submittedName>
</protein>
<dbReference type="Pfam" id="PF09643">
    <property type="entry name" value="YopX"/>
    <property type="match status" value="1"/>
</dbReference>